<dbReference type="EMBL" id="CP041186">
    <property type="protein sequence ID" value="QDG51961.1"/>
    <property type="molecule type" value="Genomic_DNA"/>
</dbReference>
<feature type="signal peptide" evidence="1">
    <location>
        <begin position="1"/>
        <end position="22"/>
    </location>
</feature>
<proteinExistence type="predicted"/>
<organism evidence="2 3">
    <name type="scientific">Persicimonas caeni</name>
    <dbReference type="NCBI Taxonomy" id="2292766"/>
    <lineage>
        <taxon>Bacteria</taxon>
        <taxon>Deltaproteobacteria</taxon>
        <taxon>Bradymonadales</taxon>
        <taxon>Bradymonadaceae</taxon>
        <taxon>Persicimonas</taxon>
    </lineage>
</organism>
<dbReference type="AlphaFoldDB" id="A0A4Y6PUF1"/>
<keyword evidence="1" id="KW-0732">Signal</keyword>
<dbReference type="OrthoDB" id="5489344at2"/>
<dbReference type="Proteomes" id="UP000315995">
    <property type="component" value="Chromosome"/>
</dbReference>
<accession>A0A4Y6PUF1</accession>
<dbReference type="PROSITE" id="PS51257">
    <property type="entry name" value="PROKAR_LIPOPROTEIN"/>
    <property type="match status" value="1"/>
</dbReference>
<name>A0A4Y6PUF1_PERCE</name>
<evidence type="ECO:0000313" key="3">
    <source>
        <dbReference type="Proteomes" id="UP000315995"/>
    </source>
</evidence>
<evidence type="ECO:0000313" key="2">
    <source>
        <dbReference type="EMBL" id="QDG51961.1"/>
    </source>
</evidence>
<feature type="chain" id="PRO_5030106462" evidence="1">
    <location>
        <begin position="23"/>
        <end position="454"/>
    </location>
</feature>
<gene>
    <name evidence="2" type="ORF">FIV42_14800</name>
</gene>
<reference evidence="2 3" key="1">
    <citation type="submission" date="2019-06" db="EMBL/GenBank/DDBJ databases">
        <title>Persicimonas caeni gen. nov., sp. nov., a predatory bacterium isolated from solar saltern.</title>
        <authorList>
            <person name="Wang S."/>
        </authorList>
    </citation>
    <scope>NUCLEOTIDE SEQUENCE [LARGE SCALE GENOMIC DNA]</scope>
    <source>
        <strain evidence="2 3">YN101</strain>
    </source>
</reference>
<accession>A0A5B8Y5G1</accession>
<keyword evidence="3" id="KW-1185">Reference proteome</keyword>
<evidence type="ECO:0000256" key="1">
    <source>
        <dbReference type="SAM" id="SignalP"/>
    </source>
</evidence>
<sequence length="454" mass="48330">MISRLRLLTSVFALFVAASSLAGCSFEPGERTQLAGQECFSDDQCVEGLLCVERVCKPQAGVTGSDAGVDADVDTPDDATDVPPGDDVPFLDVGQDAGQMVCEPGSRRCGGRQVLEICSEDGTRYFQRECEGDLVCQNGRCVDPGGCEDRDGDGYCADEDCDDADRSINPGIMESCDTPYDDNCDGQVNENCTECCPGGCGDGEFCSNCQCAPVDPNTCQFQDQPCSQEGWNNGFYCTSIDNSGDMRCLGICQRNADDPDSTCPNPGSVCAFGDGEQGVCLSGCTISQGCGLPGWGCLPYDGSDREGICVPTNPNNRLGDSCDSDAFFDCEEGAICLDLQRGARCVPACRAFSNAFNSDTDCANGHCVPLTDRLGMCRPDAGNATEGDQCNQRQVFSACNQDAVTCVPSGQFQDPECTRFCRLSEGDDDCGDDQDCYQYDQQREDLGACIDDAP</sequence>
<protein>
    <submittedName>
        <fullName evidence="2">Uncharacterized protein</fullName>
    </submittedName>
</protein>
<dbReference type="RefSeq" id="WP_141198439.1">
    <property type="nucleotide sequence ID" value="NZ_CP041186.1"/>
</dbReference>